<name>A0A3L7K5H0_9BACI</name>
<feature type="transmembrane region" description="Helical" evidence="6">
    <location>
        <begin position="209"/>
        <end position="230"/>
    </location>
</feature>
<evidence type="ECO:0000256" key="1">
    <source>
        <dbReference type="ARBA" id="ARBA00004651"/>
    </source>
</evidence>
<gene>
    <name evidence="7" type="ORF">D9X91_01945</name>
</gene>
<dbReference type="EMBL" id="RCVZ01000001">
    <property type="protein sequence ID" value="RLQ98326.1"/>
    <property type="molecule type" value="Genomic_DNA"/>
</dbReference>
<sequence>MMLVVLFCLLIVCFILGMTWMRIGLYNLSGKQLKGWMHSFTASPLKGMAAGTVATGILHSSSAVMVMTVGFVSAGILTFPQSIGIILGTNIGTTFTLEFISFPIDAFIIPSIIAGACLLAMKQPKLKSLGWVLVGLGMIFTAMRGFEWLAQPLFGYKFVQSGFSLMNRHLLYSMLFGIILTAIVQSSTATTGMMMSFLQAGIVPLESGIAFMIGANIGTCITGLIAAVGANKEAKRTAYAHIWLNVGGAILFYPMIHLLGEISSSFTTTPSMQLAHASVIYNLVCSLLVLPFAEKFGRLIMKVH</sequence>
<feature type="transmembrane region" description="Helical" evidence="6">
    <location>
        <begin position="242"/>
        <end position="260"/>
    </location>
</feature>
<dbReference type="OrthoDB" id="9763003at2"/>
<reference evidence="7 8" key="1">
    <citation type="submission" date="2018-10" db="EMBL/GenBank/DDBJ databases">
        <title>Falsibacillus sp. genome draft.</title>
        <authorList>
            <person name="Shi S."/>
        </authorList>
    </citation>
    <scope>NUCLEOTIDE SEQUENCE [LARGE SCALE GENOMIC DNA]</scope>
    <source>
        <strain evidence="7 8">GY 10110</strain>
    </source>
</reference>
<dbReference type="Pfam" id="PF02690">
    <property type="entry name" value="Na_Pi_cotrans"/>
    <property type="match status" value="2"/>
</dbReference>
<evidence type="ECO:0000256" key="6">
    <source>
        <dbReference type="SAM" id="Phobius"/>
    </source>
</evidence>
<dbReference type="NCBIfam" id="TIGR00704">
    <property type="entry name" value="NaPi_cotrn_rel"/>
    <property type="match status" value="1"/>
</dbReference>
<accession>A0A3L7K5H0</accession>
<dbReference type="GO" id="GO:0044341">
    <property type="term" value="P:sodium-dependent phosphate transport"/>
    <property type="evidence" value="ECO:0007669"/>
    <property type="project" value="InterPro"/>
</dbReference>
<dbReference type="GO" id="GO:0005436">
    <property type="term" value="F:sodium:phosphate symporter activity"/>
    <property type="evidence" value="ECO:0007669"/>
    <property type="project" value="InterPro"/>
</dbReference>
<evidence type="ECO:0000256" key="4">
    <source>
        <dbReference type="ARBA" id="ARBA00022989"/>
    </source>
</evidence>
<organism evidence="7 8">
    <name type="scientific">Falsibacillus albus</name>
    <dbReference type="NCBI Taxonomy" id="2478915"/>
    <lineage>
        <taxon>Bacteria</taxon>
        <taxon>Bacillati</taxon>
        <taxon>Bacillota</taxon>
        <taxon>Bacilli</taxon>
        <taxon>Bacillales</taxon>
        <taxon>Bacillaceae</taxon>
        <taxon>Falsibacillus</taxon>
    </lineage>
</organism>
<comment type="caution">
    <text evidence="7">The sequence shown here is derived from an EMBL/GenBank/DDBJ whole genome shotgun (WGS) entry which is preliminary data.</text>
</comment>
<feature type="transmembrane region" description="Helical" evidence="6">
    <location>
        <begin position="99"/>
        <end position="122"/>
    </location>
</feature>
<protein>
    <submittedName>
        <fullName evidence="7">Na/Pi cotransporter family protein</fullName>
    </submittedName>
</protein>
<evidence type="ECO:0000256" key="5">
    <source>
        <dbReference type="ARBA" id="ARBA00023136"/>
    </source>
</evidence>
<evidence type="ECO:0000313" key="7">
    <source>
        <dbReference type="EMBL" id="RLQ98326.1"/>
    </source>
</evidence>
<feature type="transmembrane region" description="Helical" evidence="6">
    <location>
        <begin position="63"/>
        <end position="87"/>
    </location>
</feature>
<dbReference type="AlphaFoldDB" id="A0A3L7K5H0"/>
<keyword evidence="4 6" id="KW-1133">Transmembrane helix</keyword>
<comment type="subcellular location">
    <subcellularLocation>
        <location evidence="1">Cell membrane</location>
        <topology evidence="1">Multi-pass membrane protein</topology>
    </subcellularLocation>
</comment>
<evidence type="ECO:0000313" key="8">
    <source>
        <dbReference type="Proteomes" id="UP000276770"/>
    </source>
</evidence>
<dbReference type="GO" id="GO:0005886">
    <property type="term" value="C:plasma membrane"/>
    <property type="evidence" value="ECO:0007669"/>
    <property type="project" value="UniProtKB-SubCell"/>
</dbReference>
<evidence type="ECO:0000256" key="2">
    <source>
        <dbReference type="ARBA" id="ARBA00022475"/>
    </source>
</evidence>
<proteinExistence type="predicted"/>
<keyword evidence="2" id="KW-1003">Cell membrane</keyword>
<dbReference type="PANTHER" id="PTHR10010">
    <property type="entry name" value="SOLUTE CARRIER FAMILY 34 SODIUM PHOSPHATE , MEMBER 2-RELATED"/>
    <property type="match status" value="1"/>
</dbReference>
<feature type="transmembrane region" description="Helical" evidence="6">
    <location>
        <begin position="170"/>
        <end position="189"/>
    </location>
</feature>
<keyword evidence="3 6" id="KW-0812">Transmembrane</keyword>
<feature type="transmembrane region" description="Helical" evidence="6">
    <location>
        <begin position="272"/>
        <end position="293"/>
    </location>
</feature>
<dbReference type="InterPro" id="IPR004633">
    <property type="entry name" value="NaPi_cotrn-rel/YqeW-like"/>
</dbReference>
<dbReference type="PANTHER" id="PTHR10010:SF46">
    <property type="entry name" value="SODIUM-DEPENDENT PHOSPHATE TRANSPORT PROTEIN 2B"/>
    <property type="match status" value="1"/>
</dbReference>
<keyword evidence="8" id="KW-1185">Reference proteome</keyword>
<keyword evidence="5 6" id="KW-0472">Membrane</keyword>
<evidence type="ECO:0000256" key="3">
    <source>
        <dbReference type="ARBA" id="ARBA00022692"/>
    </source>
</evidence>
<dbReference type="NCBIfam" id="NF037997">
    <property type="entry name" value="Na_Pi_symport"/>
    <property type="match status" value="1"/>
</dbReference>
<dbReference type="InterPro" id="IPR003841">
    <property type="entry name" value="Na/Pi_transpt"/>
</dbReference>
<feature type="transmembrane region" description="Helical" evidence="6">
    <location>
        <begin position="128"/>
        <end position="149"/>
    </location>
</feature>
<dbReference type="Proteomes" id="UP000276770">
    <property type="component" value="Unassembled WGS sequence"/>
</dbReference>